<evidence type="ECO:0000313" key="2">
    <source>
        <dbReference type="EMBL" id="MBA6066358.1"/>
    </source>
</evidence>
<accession>A0A7W2JWF6</accession>
<feature type="region of interest" description="Disordered" evidence="1">
    <location>
        <begin position="37"/>
        <end position="69"/>
    </location>
</feature>
<gene>
    <name evidence="2" type="ORF">H4C75_16570</name>
</gene>
<dbReference type="EMBL" id="JACGDE010000011">
    <property type="protein sequence ID" value="MBA6066358.1"/>
    <property type="molecule type" value="Genomic_DNA"/>
</dbReference>
<dbReference type="AlphaFoldDB" id="A0A7W2JWF6"/>
<dbReference type="Proteomes" id="UP000541770">
    <property type="component" value="Unassembled WGS sequence"/>
</dbReference>
<feature type="compositionally biased region" description="Basic residues" evidence="1">
    <location>
        <begin position="59"/>
        <end position="69"/>
    </location>
</feature>
<protein>
    <submittedName>
        <fullName evidence="2">Uncharacterized protein</fullName>
    </submittedName>
</protein>
<organism evidence="2 3">
    <name type="scientific">Pseudomonas mosselii</name>
    <dbReference type="NCBI Taxonomy" id="78327"/>
    <lineage>
        <taxon>Bacteria</taxon>
        <taxon>Pseudomonadati</taxon>
        <taxon>Pseudomonadota</taxon>
        <taxon>Gammaproteobacteria</taxon>
        <taxon>Pseudomonadales</taxon>
        <taxon>Pseudomonadaceae</taxon>
        <taxon>Pseudomonas</taxon>
    </lineage>
</organism>
<reference evidence="2 3" key="1">
    <citation type="submission" date="2020-07" db="EMBL/GenBank/DDBJ databases">
        <title>Diversity of carbapenemase encoding genes among Pseudomonas putida group clinical isolates in a tertiary Brazilian hospital.</title>
        <authorList>
            <person name="Alberto-Lei F."/>
            <person name="Nodari C.S."/>
            <person name="Streling A.P."/>
            <person name="Paulino J.T."/>
            <person name="Bessa-Neto F.O."/>
            <person name="Cayo R."/>
            <person name="Gales A.C."/>
        </authorList>
    </citation>
    <scope>NUCLEOTIDE SEQUENCE [LARGE SCALE GENOMIC DNA]</scope>
    <source>
        <strain evidence="2 3">14802</strain>
    </source>
</reference>
<sequence>MVALKEFRYAGQQLIPGNAFEARDRDVRLLKAIGNAQIDDDADASDGQEQKGSPAPAKRTYKRRDMKAE</sequence>
<name>A0A7W2JWF6_9PSED</name>
<comment type="caution">
    <text evidence="2">The sequence shown here is derived from an EMBL/GenBank/DDBJ whole genome shotgun (WGS) entry which is preliminary data.</text>
</comment>
<evidence type="ECO:0000256" key="1">
    <source>
        <dbReference type="SAM" id="MobiDB-lite"/>
    </source>
</evidence>
<proteinExistence type="predicted"/>
<evidence type="ECO:0000313" key="3">
    <source>
        <dbReference type="Proteomes" id="UP000541770"/>
    </source>
</evidence>